<gene>
    <name evidence="2" type="ORF">OIDMADRAFT_16396</name>
</gene>
<sequence length="108" mass="11935">MKQQLGVKGEIHPRRRPAHRNLTPIRTTHLQHLVAPMNPPLGLGAMRRYGGHNIATTLTVGQAMCGTNGDISSSDDDSSTADSEMWGMKTQRAFGKMHEIVVGFLWKK</sequence>
<name>A0A0C3HYH8_OIDMZ</name>
<organism evidence="2 3">
    <name type="scientific">Oidiodendron maius (strain Zn)</name>
    <dbReference type="NCBI Taxonomy" id="913774"/>
    <lineage>
        <taxon>Eukaryota</taxon>
        <taxon>Fungi</taxon>
        <taxon>Dikarya</taxon>
        <taxon>Ascomycota</taxon>
        <taxon>Pezizomycotina</taxon>
        <taxon>Leotiomycetes</taxon>
        <taxon>Leotiomycetes incertae sedis</taxon>
        <taxon>Myxotrichaceae</taxon>
        <taxon>Oidiodendron</taxon>
    </lineage>
</organism>
<evidence type="ECO:0000256" key="1">
    <source>
        <dbReference type="SAM" id="MobiDB-lite"/>
    </source>
</evidence>
<dbReference type="HOGENOM" id="CLU_2197689_0_0_1"/>
<keyword evidence="3" id="KW-1185">Reference proteome</keyword>
<protein>
    <submittedName>
        <fullName evidence="2">Uncharacterized protein</fullName>
    </submittedName>
</protein>
<evidence type="ECO:0000313" key="3">
    <source>
        <dbReference type="Proteomes" id="UP000054321"/>
    </source>
</evidence>
<accession>A0A0C3HYH8</accession>
<proteinExistence type="predicted"/>
<dbReference type="EMBL" id="KN832870">
    <property type="protein sequence ID" value="KIN07930.1"/>
    <property type="molecule type" value="Genomic_DNA"/>
</dbReference>
<dbReference type="Proteomes" id="UP000054321">
    <property type="component" value="Unassembled WGS sequence"/>
</dbReference>
<reference evidence="3" key="2">
    <citation type="submission" date="2015-01" db="EMBL/GenBank/DDBJ databases">
        <title>Evolutionary Origins and Diversification of the Mycorrhizal Mutualists.</title>
        <authorList>
            <consortium name="DOE Joint Genome Institute"/>
            <consortium name="Mycorrhizal Genomics Consortium"/>
            <person name="Kohler A."/>
            <person name="Kuo A."/>
            <person name="Nagy L.G."/>
            <person name="Floudas D."/>
            <person name="Copeland A."/>
            <person name="Barry K.W."/>
            <person name="Cichocki N."/>
            <person name="Veneault-Fourrey C."/>
            <person name="LaButti K."/>
            <person name="Lindquist E.A."/>
            <person name="Lipzen A."/>
            <person name="Lundell T."/>
            <person name="Morin E."/>
            <person name="Murat C."/>
            <person name="Riley R."/>
            <person name="Ohm R."/>
            <person name="Sun H."/>
            <person name="Tunlid A."/>
            <person name="Henrissat B."/>
            <person name="Grigoriev I.V."/>
            <person name="Hibbett D.S."/>
            <person name="Martin F."/>
        </authorList>
    </citation>
    <scope>NUCLEOTIDE SEQUENCE [LARGE SCALE GENOMIC DNA]</scope>
    <source>
        <strain evidence="3">Zn</strain>
    </source>
</reference>
<dbReference type="AlphaFoldDB" id="A0A0C3HYH8"/>
<reference evidence="2 3" key="1">
    <citation type="submission" date="2014-04" db="EMBL/GenBank/DDBJ databases">
        <authorList>
            <consortium name="DOE Joint Genome Institute"/>
            <person name="Kuo A."/>
            <person name="Martino E."/>
            <person name="Perotto S."/>
            <person name="Kohler A."/>
            <person name="Nagy L.G."/>
            <person name="Floudas D."/>
            <person name="Copeland A."/>
            <person name="Barry K.W."/>
            <person name="Cichocki N."/>
            <person name="Veneault-Fourrey C."/>
            <person name="LaButti K."/>
            <person name="Lindquist E.A."/>
            <person name="Lipzen A."/>
            <person name="Lundell T."/>
            <person name="Morin E."/>
            <person name="Murat C."/>
            <person name="Sun H."/>
            <person name="Tunlid A."/>
            <person name="Henrissat B."/>
            <person name="Grigoriev I.V."/>
            <person name="Hibbett D.S."/>
            <person name="Martin F."/>
            <person name="Nordberg H.P."/>
            <person name="Cantor M.N."/>
            <person name="Hua S.X."/>
        </authorList>
    </citation>
    <scope>NUCLEOTIDE SEQUENCE [LARGE SCALE GENOMIC DNA]</scope>
    <source>
        <strain evidence="2 3">Zn</strain>
    </source>
</reference>
<dbReference type="InParanoid" id="A0A0C3HYH8"/>
<evidence type="ECO:0000313" key="2">
    <source>
        <dbReference type="EMBL" id="KIN07930.1"/>
    </source>
</evidence>
<feature type="region of interest" description="Disordered" evidence="1">
    <location>
        <begin position="1"/>
        <end position="22"/>
    </location>
</feature>